<dbReference type="AlphaFoldDB" id="A0A1I4BLW4"/>
<sequence length="112" mass="12523">MSSHVVIEPASTPEGGAGLSQFALERIALMRSERCRGERQDDAALTSRRKLFIPDIESFEARTDRRLMEIRRHNAVDALEFAVLILFLTAVLAAFVLFGDDVGMARAFAEFH</sequence>
<feature type="transmembrane region" description="Helical" evidence="1">
    <location>
        <begin position="75"/>
        <end position="98"/>
    </location>
</feature>
<proteinExistence type="predicted"/>
<keyword evidence="1" id="KW-0812">Transmembrane</keyword>
<name>A0A1I4BLW4_9HYPH</name>
<keyword evidence="1" id="KW-1133">Transmembrane helix</keyword>
<dbReference type="EMBL" id="FOSL01000010">
    <property type="protein sequence ID" value="SFK68956.1"/>
    <property type="molecule type" value="Genomic_DNA"/>
</dbReference>
<evidence type="ECO:0000313" key="3">
    <source>
        <dbReference type="Proteomes" id="UP000323300"/>
    </source>
</evidence>
<keyword evidence="1" id="KW-0472">Membrane</keyword>
<keyword evidence="3" id="KW-1185">Reference proteome</keyword>
<evidence type="ECO:0000313" key="2">
    <source>
        <dbReference type="EMBL" id="SFK68956.1"/>
    </source>
</evidence>
<reference evidence="2 3" key="1">
    <citation type="submission" date="2016-10" db="EMBL/GenBank/DDBJ databases">
        <authorList>
            <person name="Varghese N."/>
            <person name="Submissions S."/>
        </authorList>
    </citation>
    <scope>NUCLEOTIDE SEQUENCE [LARGE SCALE GENOMIC DNA]</scope>
    <source>
        <strain evidence="2 3">DSM 21822</strain>
    </source>
</reference>
<gene>
    <name evidence="2" type="ORF">SAMN04488498_110196</name>
</gene>
<organism evidence="2 3">
    <name type="scientific">Neomesorhizobium albiziae</name>
    <dbReference type="NCBI Taxonomy" id="335020"/>
    <lineage>
        <taxon>Bacteria</taxon>
        <taxon>Pseudomonadati</taxon>
        <taxon>Pseudomonadota</taxon>
        <taxon>Alphaproteobacteria</taxon>
        <taxon>Hyphomicrobiales</taxon>
        <taxon>Phyllobacteriaceae</taxon>
        <taxon>Neomesorhizobium</taxon>
    </lineage>
</organism>
<dbReference type="Proteomes" id="UP000323300">
    <property type="component" value="Unassembled WGS sequence"/>
</dbReference>
<protein>
    <submittedName>
        <fullName evidence="2">Uncharacterized protein</fullName>
    </submittedName>
</protein>
<accession>A0A1I4BLW4</accession>
<evidence type="ECO:0000256" key="1">
    <source>
        <dbReference type="SAM" id="Phobius"/>
    </source>
</evidence>